<evidence type="ECO:0000313" key="3">
    <source>
        <dbReference type="Proteomes" id="UP000199476"/>
    </source>
</evidence>
<dbReference type="SUPFAM" id="SSF109604">
    <property type="entry name" value="HD-domain/PDEase-like"/>
    <property type="match status" value="1"/>
</dbReference>
<dbReference type="SMART" id="SM00471">
    <property type="entry name" value="HDc"/>
    <property type="match status" value="1"/>
</dbReference>
<proteinExistence type="predicted"/>
<gene>
    <name evidence="2" type="ORF">SAMN04488692_1239</name>
</gene>
<sequence>MEMTRDEALDLVRDNISEDNLVKHCLAVEGVMRRLARYFDEDEEKWGLSGLLHDIDYEETADDEEKHSLIGAEKLEEMGLAEDIVHAVRAHNDAHDIPRRTLMAKALYASDPLTGLIVAAALVHPEKDLNEVDTEFVLNRYEETSFARGADRDVIASCSEMDLELEEFVGLGLEGMQEISEELGL</sequence>
<dbReference type="InterPro" id="IPR006674">
    <property type="entry name" value="HD_domain"/>
</dbReference>
<name>A0A1G9RNM4_9FIRM</name>
<dbReference type="AlphaFoldDB" id="A0A1G9RNM4"/>
<evidence type="ECO:0000313" key="2">
    <source>
        <dbReference type="EMBL" id="SDM24793.1"/>
    </source>
</evidence>
<keyword evidence="3" id="KW-1185">Reference proteome</keyword>
<dbReference type="InterPro" id="IPR006675">
    <property type="entry name" value="HDIG_dom"/>
</dbReference>
<dbReference type="NCBIfam" id="TIGR00277">
    <property type="entry name" value="HDIG"/>
    <property type="match status" value="1"/>
</dbReference>
<evidence type="ECO:0000259" key="1">
    <source>
        <dbReference type="SMART" id="SM00471"/>
    </source>
</evidence>
<reference evidence="2 3" key="1">
    <citation type="submission" date="2016-10" db="EMBL/GenBank/DDBJ databases">
        <authorList>
            <person name="de Groot N.N."/>
        </authorList>
    </citation>
    <scope>NUCLEOTIDE SEQUENCE [LARGE SCALE GENOMIC DNA]</scope>
    <source>
        <strain evidence="2 3">SLAS-1</strain>
    </source>
</reference>
<accession>A0A1G9RNM4</accession>
<feature type="domain" description="HD/PDEase" evidence="1">
    <location>
        <begin position="17"/>
        <end position="125"/>
    </location>
</feature>
<organism evidence="2 3">
    <name type="scientific">Halarsenatibacter silvermanii</name>
    <dbReference type="NCBI Taxonomy" id="321763"/>
    <lineage>
        <taxon>Bacteria</taxon>
        <taxon>Bacillati</taxon>
        <taxon>Bacillota</taxon>
        <taxon>Clostridia</taxon>
        <taxon>Halanaerobiales</taxon>
        <taxon>Halarsenatibacteraceae</taxon>
        <taxon>Halarsenatibacter</taxon>
    </lineage>
</organism>
<dbReference type="STRING" id="321763.SAMN04488692_1239"/>
<dbReference type="PANTHER" id="PTHR38659">
    <property type="entry name" value="METAL-DEPENDENT PHOSPHOHYDROLASE"/>
    <property type="match status" value="1"/>
</dbReference>
<dbReference type="PANTHER" id="PTHR38659:SF1">
    <property type="entry name" value="METAL DEPENDENT PHOSPHOHYDROLASE"/>
    <property type="match status" value="1"/>
</dbReference>
<dbReference type="Proteomes" id="UP000199476">
    <property type="component" value="Unassembled WGS sequence"/>
</dbReference>
<dbReference type="InterPro" id="IPR003607">
    <property type="entry name" value="HD/PDEase_dom"/>
</dbReference>
<dbReference type="Pfam" id="PF01966">
    <property type="entry name" value="HD"/>
    <property type="match status" value="1"/>
</dbReference>
<protein>
    <submittedName>
        <fullName evidence="2">HDIG domain-containing protein</fullName>
    </submittedName>
</protein>
<dbReference type="EMBL" id="FNGO01000023">
    <property type="protein sequence ID" value="SDM24793.1"/>
    <property type="molecule type" value="Genomic_DNA"/>
</dbReference>
<dbReference type="Gene3D" id="1.10.3210.10">
    <property type="entry name" value="Hypothetical protein af1432"/>
    <property type="match status" value="1"/>
</dbReference>
<dbReference type="CDD" id="cd00077">
    <property type="entry name" value="HDc"/>
    <property type="match status" value="1"/>
</dbReference>